<feature type="region of interest" description="Disordered" evidence="1">
    <location>
        <begin position="1"/>
        <end position="20"/>
    </location>
</feature>
<evidence type="ECO:0000256" key="2">
    <source>
        <dbReference type="SAM" id="Phobius"/>
    </source>
</evidence>
<dbReference type="AlphaFoldDB" id="A0A3L7IZT6"/>
<keyword evidence="2" id="KW-1133">Transmembrane helix</keyword>
<proteinExistence type="predicted"/>
<dbReference type="Proteomes" id="UP000282460">
    <property type="component" value="Unassembled WGS sequence"/>
</dbReference>
<feature type="domain" description="YdbS-like PH" evidence="3">
    <location>
        <begin position="86"/>
        <end position="160"/>
    </location>
</feature>
<dbReference type="OrthoDB" id="4990503at2"/>
<protein>
    <submittedName>
        <fullName evidence="4">PH domain-containing protein</fullName>
    </submittedName>
</protein>
<feature type="transmembrane region" description="Helical" evidence="2">
    <location>
        <begin position="36"/>
        <end position="55"/>
    </location>
</feature>
<comment type="caution">
    <text evidence="4">The sequence shown here is derived from an EMBL/GenBank/DDBJ whole genome shotgun (WGS) entry which is preliminary data.</text>
</comment>
<gene>
    <name evidence="4" type="ORF">D9V28_11040</name>
</gene>
<evidence type="ECO:0000313" key="5">
    <source>
        <dbReference type="Proteomes" id="UP000282460"/>
    </source>
</evidence>
<evidence type="ECO:0000313" key="4">
    <source>
        <dbReference type="EMBL" id="RLQ82502.1"/>
    </source>
</evidence>
<keyword evidence="2" id="KW-0472">Membrane</keyword>
<organism evidence="4 5">
    <name type="scientific">Mycetocola zhadangensis</name>
    <dbReference type="NCBI Taxonomy" id="1164595"/>
    <lineage>
        <taxon>Bacteria</taxon>
        <taxon>Bacillati</taxon>
        <taxon>Actinomycetota</taxon>
        <taxon>Actinomycetes</taxon>
        <taxon>Micrococcales</taxon>
        <taxon>Microbacteriaceae</taxon>
        <taxon>Mycetocola</taxon>
    </lineage>
</organism>
<keyword evidence="2" id="KW-0812">Transmembrane</keyword>
<keyword evidence="5" id="KW-1185">Reference proteome</keyword>
<reference evidence="4 5" key="1">
    <citation type="submission" date="2018-10" db="EMBL/GenBank/DDBJ databases">
        <authorList>
            <person name="Li J."/>
        </authorList>
    </citation>
    <scope>NUCLEOTIDE SEQUENCE [LARGE SCALE GENOMIC DNA]</scope>
    <source>
        <strain evidence="4 5">ZD1-4</strain>
    </source>
</reference>
<dbReference type="EMBL" id="RCWJ01000003">
    <property type="protein sequence ID" value="RLQ82502.1"/>
    <property type="molecule type" value="Genomic_DNA"/>
</dbReference>
<evidence type="ECO:0000256" key="1">
    <source>
        <dbReference type="SAM" id="MobiDB-lite"/>
    </source>
</evidence>
<accession>A0A3L7IZT6</accession>
<evidence type="ECO:0000259" key="3">
    <source>
        <dbReference type="Pfam" id="PF03703"/>
    </source>
</evidence>
<dbReference type="Pfam" id="PF03703">
    <property type="entry name" value="bPH_2"/>
    <property type="match status" value="1"/>
</dbReference>
<name>A0A3L7IZT6_9MICO</name>
<sequence>MVDETSAYPGTPPEIDSRPSVPTERVVARLRPNARVLFWPVLVFIALPGASFYSFSVFTERWQHTLIGILATLAFLLLVLLPYILWLNRRSTITTRRIIVRRGFFVRERREIFHSRGYHVALKRSWLQSAFRSGDLVISSGVEKPMVLRDVPGANAVLETLQDLVEKNQIVISTHAGSVGTATTAF</sequence>
<dbReference type="RefSeq" id="WP_121659806.1">
    <property type="nucleotide sequence ID" value="NZ_BMEK01000003.1"/>
</dbReference>
<feature type="transmembrane region" description="Helical" evidence="2">
    <location>
        <begin position="67"/>
        <end position="87"/>
    </location>
</feature>
<dbReference type="InterPro" id="IPR005182">
    <property type="entry name" value="YdbS-like_PH"/>
</dbReference>